<proteinExistence type="predicted"/>
<comment type="caution">
    <text evidence="1">The sequence shown here is derived from an EMBL/GenBank/DDBJ whole genome shotgun (WGS) entry which is preliminary data.</text>
</comment>
<evidence type="ECO:0000313" key="1">
    <source>
        <dbReference type="EMBL" id="MED6178189.1"/>
    </source>
</evidence>
<keyword evidence="2" id="KW-1185">Reference proteome</keyword>
<dbReference type="EMBL" id="JASCZI010154848">
    <property type="protein sequence ID" value="MED6178189.1"/>
    <property type="molecule type" value="Genomic_DNA"/>
</dbReference>
<feature type="non-terminal residue" evidence="1">
    <location>
        <position position="1"/>
    </location>
</feature>
<accession>A0ABU6VXF1</accession>
<name>A0ABU6VXF1_9FABA</name>
<organism evidence="1 2">
    <name type="scientific">Stylosanthes scabra</name>
    <dbReference type="NCBI Taxonomy" id="79078"/>
    <lineage>
        <taxon>Eukaryota</taxon>
        <taxon>Viridiplantae</taxon>
        <taxon>Streptophyta</taxon>
        <taxon>Embryophyta</taxon>
        <taxon>Tracheophyta</taxon>
        <taxon>Spermatophyta</taxon>
        <taxon>Magnoliopsida</taxon>
        <taxon>eudicotyledons</taxon>
        <taxon>Gunneridae</taxon>
        <taxon>Pentapetalae</taxon>
        <taxon>rosids</taxon>
        <taxon>fabids</taxon>
        <taxon>Fabales</taxon>
        <taxon>Fabaceae</taxon>
        <taxon>Papilionoideae</taxon>
        <taxon>50 kb inversion clade</taxon>
        <taxon>dalbergioids sensu lato</taxon>
        <taxon>Dalbergieae</taxon>
        <taxon>Pterocarpus clade</taxon>
        <taxon>Stylosanthes</taxon>
    </lineage>
</organism>
<sequence length="85" mass="9716">SPESILSLGCWLHPRTNTAVIGIFYHRVLQMVPFRCLNDSYCCRRTLSMVNSSPSFAFDLRHKISACPPRSGWFALTVHQFGDDR</sequence>
<evidence type="ECO:0000313" key="2">
    <source>
        <dbReference type="Proteomes" id="UP001341840"/>
    </source>
</evidence>
<gene>
    <name evidence="1" type="ORF">PIB30_105239</name>
</gene>
<dbReference type="Proteomes" id="UP001341840">
    <property type="component" value="Unassembled WGS sequence"/>
</dbReference>
<protein>
    <submittedName>
        <fullName evidence="1">Uncharacterized protein</fullName>
    </submittedName>
</protein>
<reference evidence="1 2" key="1">
    <citation type="journal article" date="2023" name="Plants (Basel)">
        <title>Bridging the Gap: Combining Genomics and Transcriptomics Approaches to Understand Stylosanthes scabra, an Orphan Legume from the Brazilian Caatinga.</title>
        <authorList>
            <person name="Ferreira-Neto J.R.C."/>
            <person name="da Silva M.D."/>
            <person name="Binneck E."/>
            <person name="de Melo N.F."/>
            <person name="da Silva R.H."/>
            <person name="de Melo A.L.T.M."/>
            <person name="Pandolfi V."/>
            <person name="Bustamante F.O."/>
            <person name="Brasileiro-Vidal A.C."/>
            <person name="Benko-Iseppon A.M."/>
        </authorList>
    </citation>
    <scope>NUCLEOTIDE SEQUENCE [LARGE SCALE GENOMIC DNA]</scope>
    <source>
        <tissue evidence="1">Leaves</tissue>
    </source>
</reference>